<evidence type="ECO:0000313" key="7">
    <source>
        <dbReference type="Proteomes" id="UP000824246"/>
    </source>
</evidence>
<dbReference type="CDD" id="cd16012">
    <property type="entry name" value="ALP"/>
    <property type="match status" value="1"/>
</dbReference>
<dbReference type="Gene3D" id="3.40.720.10">
    <property type="entry name" value="Alkaline Phosphatase, subunit A"/>
    <property type="match status" value="1"/>
</dbReference>
<feature type="binding site" evidence="3">
    <location>
        <position position="33"/>
    </location>
    <ligand>
        <name>Zn(2+)</name>
        <dbReference type="ChEBI" id="CHEBI:29105"/>
        <label>2</label>
    </ligand>
</feature>
<keyword evidence="3" id="KW-0479">Metal-binding</keyword>
<feature type="active site" description="Phosphoserine intermediate" evidence="2">
    <location>
        <position position="81"/>
    </location>
</feature>
<keyword evidence="3" id="KW-0460">Magnesium</keyword>
<sequence length="471" mass="51781">MKKFWHITLLFALFAWGGSMAATPKYVFFFIGDGMGLGQVQSLRTYYKDTTDPNRDLQHFYEFPVASIITTFSYDDDMTDSAAAGTALACGKKTRNGMLGMDCDTVELTSVAKRMKQAGRGVGIMSSVCLNDATPGAFYASRPNRGDYYEIARQGAASGFDFLAGAYFRDPYGVKAGTPGNVFADYEASGYAVVRGKNGYNDAVSANARRILWLDADTASENTIGYAIDAHNNDMTLPGMVEAAIDHLYKNYRKGFFIMAEGGGIDHLAHANDAAGVIREAKEFDDAVRIAYEFYRQHPKETLIIVTADHETGGLGMGIIDSSYKQHMEYVQHVTISKNAFWNEFSKSIDNDPRNLTWENAEKFLAQRMGLGSIIPLTTGEKGRLMTVFQASVIDKSTGKQHTLYADFDAFTTEVYKLLSTKIGIGWTTYSHTGNPAPLFVVGAGADRFASAGWLDNTDLSRIIGELCRLK</sequence>
<protein>
    <submittedName>
        <fullName evidence="6">Alkaline phosphatase</fullName>
    </submittedName>
</protein>
<feature type="binding site" evidence="3">
    <location>
        <position position="310"/>
    </location>
    <ligand>
        <name>Zn(2+)</name>
        <dbReference type="ChEBI" id="CHEBI:29105"/>
        <label>2</label>
    </ligand>
</feature>
<comment type="similarity">
    <text evidence="4">Belongs to the alkaline phosphatase family.</text>
</comment>
<dbReference type="AlphaFoldDB" id="A0A9D1VPY2"/>
<dbReference type="GO" id="GO:0046872">
    <property type="term" value="F:metal ion binding"/>
    <property type="evidence" value="ECO:0007669"/>
    <property type="project" value="UniProtKB-KW"/>
</dbReference>
<reference evidence="6" key="1">
    <citation type="journal article" date="2021" name="PeerJ">
        <title>Extensive microbial diversity within the chicken gut microbiome revealed by metagenomics and culture.</title>
        <authorList>
            <person name="Gilroy R."/>
            <person name="Ravi A."/>
            <person name="Getino M."/>
            <person name="Pursley I."/>
            <person name="Horton D.L."/>
            <person name="Alikhan N.F."/>
            <person name="Baker D."/>
            <person name="Gharbi K."/>
            <person name="Hall N."/>
            <person name="Watson M."/>
            <person name="Adriaenssens E.M."/>
            <person name="Foster-Nyarko E."/>
            <person name="Jarju S."/>
            <person name="Secka A."/>
            <person name="Antonio M."/>
            <person name="Oren A."/>
            <person name="Chaudhuri R.R."/>
            <person name="La Ragione R."/>
            <person name="Hildebrand F."/>
            <person name="Pallen M.J."/>
        </authorList>
    </citation>
    <scope>NUCLEOTIDE SEQUENCE</scope>
    <source>
        <strain evidence="6">ChiHjej12B11-16260</strain>
    </source>
</reference>
<dbReference type="Pfam" id="PF00245">
    <property type="entry name" value="Alk_phosphatase"/>
    <property type="match status" value="2"/>
</dbReference>
<accession>A0A9D1VPY2</accession>
<proteinExistence type="inferred from homology"/>
<keyword evidence="5" id="KW-0732">Signal</keyword>
<evidence type="ECO:0000256" key="1">
    <source>
        <dbReference type="ARBA" id="ARBA00022553"/>
    </source>
</evidence>
<evidence type="ECO:0000256" key="2">
    <source>
        <dbReference type="PIRSR" id="PIRSR601952-1"/>
    </source>
</evidence>
<feature type="binding site" evidence="3">
    <location>
        <position position="33"/>
    </location>
    <ligand>
        <name>Mg(2+)</name>
        <dbReference type="ChEBI" id="CHEBI:18420"/>
    </ligand>
</feature>
<evidence type="ECO:0000313" key="6">
    <source>
        <dbReference type="EMBL" id="HIX44643.1"/>
    </source>
</evidence>
<dbReference type="Proteomes" id="UP000824246">
    <property type="component" value="Unassembled WGS sequence"/>
</dbReference>
<feature type="binding site" evidence="3">
    <location>
        <position position="134"/>
    </location>
    <ligand>
        <name>Mg(2+)</name>
        <dbReference type="ChEBI" id="CHEBI:18420"/>
    </ligand>
</feature>
<feature type="chain" id="PRO_5039511870" evidence="5">
    <location>
        <begin position="22"/>
        <end position="471"/>
    </location>
</feature>
<gene>
    <name evidence="6" type="ORF">H9982_00305</name>
</gene>
<feature type="binding site" evidence="3">
    <location>
        <position position="270"/>
    </location>
    <ligand>
        <name>Zn(2+)</name>
        <dbReference type="ChEBI" id="CHEBI:29105"/>
        <label>2</label>
    </ligand>
</feature>
<name>A0A9D1VPY2_9BACT</name>
<comment type="caution">
    <text evidence="6">The sequence shown here is derived from an EMBL/GenBank/DDBJ whole genome shotgun (WGS) entry which is preliminary data.</text>
</comment>
<organism evidence="6 7">
    <name type="scientific">Candidatus Barnesiella excrementipullorum</name>
    <dbReference type="NCBI Taxonomy" id="2838479"/>
    <lineage>
        <taxon>Bacteria</taxon>
        <taxon>Pseudomonadati</taxon>
        <taxon>Bacteroidota</taxon>
        <taxon>Bacteroidia</taxon>
        <taxon>Bacteroidales</taxon>
        <taxon>Barnesiellaceae</taxon>
        <taxon>Barnesiella</taxon>
    </lineage>
</organism>
<evidence type="ECO:0000256" key="3">
    <source>
        <dbReference type="PIRSR" id="PIRSR601952-2"/>
    </source>
</evidence>
<comment type="cofactor">
    <cofactor evidence="3">
        <name>Zn(2+)</name>
        <dbReference type="ChEBI" id="CHEBI:29105"/>
    </cofactor>
    <text evidence="3">Binds 2 Zn(2+) ions.</text>
</comment>
<feature type="binding site" evidence="3">
    <location>
        <position position="132"/>
    </location>
    <ligand>
        <name>Mg(2+)</name>
        <dbReference type="ChEBI" id="CHEBI:18420"/>
    </ligand>
</feature>
<feature type="binding site" evidence="3">
    <location>
        <position position="261"/>
    </location>
    <ligand>
        <name>Mg(2+)</name>
        <dbReference type="ChEBI" id="CHEBI:18420"/>
    </ligand>
</feature>
<keyword evidence="3" id="KW-0862">Zinc</keyword>
<dbReference type="EMBL" id="DXFB01000007">
    <property type="protein sequence ID" value="HIX44643.1"/>
    <property type="molecule type" value="Genomic_DNA"/>
</dbReference>
<keyword evidence="1" id="KW-0597">Phosphoprotein</keyword>
<evidence type="ECO:0000256" key="4">
    <source>
        <dbReference type="RuleBase" id="RU003946"/>
    </source>
</evidence>
<dbReference type="GO" id="GO:0004035">
    <property type="term" value="F:alkaline phosphatase activity"/>
    <property type="evidence" value="ECO:0007669"/>
    <property type="project" value="TreeGrafter"/>
</dbReference>
<dbReference type="InterPro" id="IPR001952">
    <property type="entry name" value="Alkaline_phosphatase"/>
</dbReference>
<dbReference type="SMART" id="SM00098">
    <property type="entry name" value="alkPPc"/>
    <property type="match status" value="1"/>
</dbReference>
<dbReference type="PANTHER" id="PTHR11596:SF5">
    <property type="entry name" value="ALKALINE PHOSPHATASE"/>
    <property type="match status" value="1"/>
</dbReference>
<feature type="binding site" evidence="3">
    <location>
        <position position="432"/>
    </location>
    <ligand>
        <name>Zn(2+)</name>
        <dbReference type="ChEBI" id="CHEBI:29105"/>
        <label>2</label>
    </ligand>
</feature>
<dbReference type="SUPFAM" id="SSF53649">
    <property type="entry name" value="Alkaline phosphatase-like"/>
    <property type="match status" value="1"/>
</dbReference>
<evidence type="ECO:0000256" key="5">
    <source>
        <dbReference type="SAM" id="SignalP"/>
    </source>
</evidence>
<dbReference type="InterPro" id="IPR017850">
    <property type="entry name" value="Alkaline_phosphatase_core_sf"/>
</dbReference>
<dbReference type="PRINTS" id="PR00113">
    <property type="entry name" value="ALKPHPHTASE"/>
</dbReference>
<comment type="cofactor">
    <cofactor evidence="3">
        <name>Mg(2+)</name>
        <dbReference type="ChEBI" id="CHEBI:18420"/>
    </cofactor>
    <text evidence="3">Binds 1 Mg(2+) ion.</text>
</comment>
<reference evidence="6" key="2">
    <citation type="submission" date="2021-04" db="EMBL/GenBank/DDBJ databases">
        <authorList>
            <person name="Gilroy R."/>
        </authorList>
    </citation>
    <scope>NUCLEOTIDE SEQUENCE</scope>
    <source>
        <strain evidence="6">ChiHjej12B11-16260</strain>
    </source>
</reference>
<feature type="binding site" evidence="3">
    <location>
        <position position="309"/>
    </location>
    <ligand>
        <name>Zn(2+)</name>
        <dbReference type="ChEBI" id="CHEBI:29105"/>
        <label>2</label>
    </ligand>
</feature>
<feature type="binding site" evidence="3">
    <location>
        <position position="266"/>
    </location>
    <ligand>
        <name>Zn(2+)</name>
        <dbReference type="ChEBI" id="CHEBI:29105"/>
        <label>2</label>
    </ligand>
</feature>
<dbReference type="PANTHER" id="PTHR11596">
    <property type="entry name" value="ALKALINE PHOSPHATASE"/>
    <property type="match status" value="1"/>
</dbReference>
<feature type="signal peptide" evidence="5">
    <location>
        <begin position="1"/>
        <end position="21"/>
    </location>
</feature>